<dbReference type="RefSeq" id="WP_306762389.1">
    <property type="nucleotide sequence ID" value="NZ_CP118224.1"/>
</dbReference>
<organism evidence="9 10">
    <name type="scientific">Oceanimonas pelagia</name>
    <dbReference type="NCBI Taxonomy" id="3028314"/>
    <lineage>
        <taxon>Bacteria</taxon>
        <taxon>Pseudomonadati</taxon>
        <taxon>Pseudomonadota</taxon>
        <taxon>Gammaproteobacteria</taxon>
        <taxon>Aeromonadales</taxon>
        <taxon>Aeromonadaceae</taxon>
        <taxon>Oceanimonas</taxon>
    </lineage>
</organism>
<evidence type="ECO:0000256" key="8">
    <source>
        <dbReference type="RuleBase" id="RU363041"/>
    </source>
</evidence>
<accession>A0AA50Q7Z4</accession>
<feature type="transmembrane region" description="Helical" evidence="8">
    <location>
        <begin position="163"/>
        <end position="180"/>
    </location>
</feature>
<dbReference type="InterPro" id="IPR002781">
    <property type="entry name" value="TM_pro_TauE-like"/>
</dbReference>
<dbReference type="AlphaFoldDB" id="A0AA50Q7Z4"/>
<evidence type="ECO:0000256" key="3">
    <source>
        <dbReference type="ARBA" id="ARBA00022448"/>
    </source>
</evidence>
<gene>
    <name evidence="9" type="ORF">PU634_01875</name>
</gene>
<evidence type="ECO:0000256" key="4">
    <source>
        <dbReference type="ARBA" id="ARBA00022475"/>
    </source>
</evidence>
<dbReference type="InterPro" id="IPR052017">
    <property type="entry name" value="TSUP"/>
</dbReference>
<dbReference type="Pfam" id="PF01925">
    <property type="entry name" value="TauE"/>
    <property type="match status" value="1"/>
</dbReference>
<keyword evidence="10" id="KW-1185">Reference proteome</keyword>
<dbReference type="Proteomes" id="UP001223802">
    <property type="component" value="Chromosome"/>
</dbReference>
<protein>
    <recommendedName>
        <fullName evidence="8">Probable membrane transporter protein</fullName>
    </recommendedName>
</protein>
<evidence type="ECO:0000313" key="10">
    <source>
        <dbReference type="Proteomes" id="UP001223802"/>
    </source>
</evidence>
<evidence type="ECO:0000313" key="9">
    <source>
        <dbReference type="EMBL" id="WMC11140.1"/>
    </source>
</evidence>
<proteinExistence type="inferred from homology"/>
<feature type="transmembrane region" description="Helical" evidence="8">
    <location>
        <begin position="221"/>
        <end position="238"/>
    </location>
</feature>
<feature type="transmembrane region" description="Helical" evidence="8">
    <location>
        <begin position="124"/>
        <end position="151"/>
    </location>
</feature>
<feature type="transmembrane region" description="Helical" evidence="8">
    <location>
        <begin position="186"/>
        <end position="209"/>
    </location>
</feature>
<keyword evidence="6 8" id="KW-1133">Transmembrane helix</keyword>
<name>A0AA50Q7Z4_9GAMM</name>
<dbReference type="PANTHER" id="PTHR30269:SF37">
    <property type="entry name" value="MEMBRANE TRANSPORTER PROTEIN"/>
    <property type="match status" value="1"/>
</dbReference>
<sequence>MLYSASELLALLIVTGGILVQAWVGIGFGLLAAPLLYLLDPAYVPGPVLMLGWGLSMLVVLKQRHRLNWRRVCPAILARLPGSWCGALLLVSLATWQLSLLFGCALLLAVWLSGRRVDLALTPSALTVAGFCSGVLGTATSVGGPPMALLYQHQPRLTTRDELAVFFLAGTPLSLLMLVLEGGTGLLALPLVLKLLPGVALGFWLSRWLELRVHKDSARPAILLISALSALGVLWQGIKAGLLG</sequence>
<comment type="subcellular location">
    <subcellularLocation>
        <location evidence="1 8">Cell membrane</location>
        <topology evidence="1 8">Multi-pass membrane protein</topology>
    </subcellularLocation>
</comment>
<reference evidence="9 10" key="1">
    <citation type="submission" date="2023-02" db="EMBL/GenBank/DDBJ databases">
        <title>Complete genome sequence of a novel bacterium Oceanimonas sp. NTOU-MSR1 isolated from marine coast sediment.</title>
        <authorList>
            <person name="Yang H.-T."/>
            <person name="Chen Y.-L."/>
            <person name="Ho Y.-N."/>
        </authorList>
    </citation>
    <scope>NUCLEOTIDE SEQUENCE [LARGE SCALE GENOMIC DNA]</scope>
    <source>
        <strain evidence="9 10">NTOU-MSR1</strain>
    </source>
</reference>
<dbReference type="GO" id="GO:0005886">
    <property type="term" value="C:plasma membrane"/>
    <property type="evidence" value="ECO:0007669"/>
    <property type="project" value="UniProtKB-SubCell"/>
</dbReference>
<dbReference type="KEGG" id="ope:PU634_01875"/>
<keyword evidence="7 8" id="KW-0472">Membrane</keyword>
<feature type="transmembrane region" description="Helical" evidence="8">
    <location>
        <begin position="42"/>
        <end position="61"/>
    </location>
</feature>
<comment type="similarity">
    <text evidence="2 8">Belongs to the 4-toluene sulfonate uptake permease (TSUP) (TC 2.A.102) family.</text>
</comment>
<keyword evidence="3" id="KW-0813">Transport</keyword>
<evidence type="ECO:0000256" key="2">
    <source>
        <dbReference type="ARBA" id="ARBA00009142"/>
    </source>
</evidence>
<evidence type="ECO:0000256" key="6">
    <source>
        <dbReference type="ARBA" id="ARBA00022989"/>
    </source>
</evidence>
<dbReference type="EMBL" id="CP118224">
    <property type="protein sequence ID" value="WMC11140.1"/>
    <property type="molecule type" value="Genomic_DNA"/>
</dbReference>
<evidence type="ECO:0000256" key="5">
    <source>
        <dbReference type="ARBA" id="ARBA00022692"/>
    </source>
</evidence>
<dbReference type="PANTHER" id="PTHR30269">
    <property type="entry name" value="TRANSMEMBRANE PROTEIN YFCA"/>
    <property type="match status" value="1"/>
</dbReference>
<feature type="transmembrane region" description="Helical" evidence="8">
    <location>
        <begin position="87"/>
        <end position="112"/>
    </location>
</feature>
<keyword evidence="5 8" id="KW-0812">Transmembrane</keyword>
<keyword evidence="4 8" id="KW-1003">Cell membrane</keyword>
<feature type="transmembrane region" description="Helical" evidence="8">
    <location>
        <begin position="9"/>
        <end position="36"/>
    </location>
</feature>
<evidence type="ECO:0000256" key="1">
    <source>
        <dbReference type="ARBA" id="ARBA00004651"/>
    </source>
</evidence>
<evidence type="ECO:0000256" key="7">
    <source>
        <dbReference type="ARBA" id="ARBA00023136"/>
    </source>
</evidence>